<feature type="transmembrane region" description="Helical" evidence="1">
    <location>
        <begin position="46"/>
        <end position="66"/>
    </location>
</feature>
<feature type="transmembrane region" description="Helical" evidence="1">
    <location>
        <begin position="86"/>
        <end position="107"/>
    </location>
</feature>
<name>A0A9X7U9U5_SPHYA</name>
<keyword evidence="1" id="KW-0812">Transmembrane</keyword>
<organism evidence="2 3">
    <name type="scientific">Sphingobium yanoikuyae</name>
    <name type="common">Sphingomonas yanoikuyae</name>
    <dbReference type="NCBI Taxonomy" id="13690"/>
    <lineage>
        <taxon>Bacteria</taxon>
        <taxon>Pseudomonadati</taxon>
        <taxon>Pseudomonadota</taxon>
        <taxon>Alphaproteobacteria</taxon>
        <taxon>Sphingomonadales</taxon>
        <taxon>Sphingomonadaceae</taxon>
        <taxon>Sphingobium</taxon>
    </lineage>
</organism>
<evidence type="ECO:0000313" key="2">
    <source>
        <dbReference type="EMBL" id="QNG46521.1"/>
    </source>
</evidence>
<reference evidence="2 3" key="1">
    <citation type="submission" date="2020-07" db="EMBL/GenBank/DDBJ databases">
        <title>Whole genome sequence of Sphingobium yanoikuyae A3.</title>
        <authorList>
            <person name="Han S.-S."/>
        </authorList>
    </citation>
    <scope>NUCLEOTIDE SEQUENCE [LARGE SCALE GENOMIC DNA]</scope>
    <source>
        <strain evidence="2 3">A3</strain>
    </source>
</reference>
<dbReference type="AlphaFoldDB" id="A0A9X7U9U5"/>
<gene>
    <name evidence="2" type="ORF">H3V42_02325</name>
</gene>
<keyword evidence="1" id="KW-1133">Transmembrane helix</keyword>
<dbReference type="EMBL" id="CP060122">
    <property type="protein sequence ID" value="QNG46521.1"/>
    <property type="molecule type" value="Genomic_DNA"/>
</dbReference>
<dbReference type="Proteomes" id="UP000515377">
    <property type="component" value="Chromosome"/>
</dbReference>
<proteinExistence type="predicted"/>
<sequence>MEIFLLLQWSLSHLDGMRINWNKVRRGNESAMEKASTKRPTGASQIFAGWALLVASCAMIVSGLLIRPRPVADSFDHARQAMYEILMPGGFVSILLAFALLSVGWIIRAISFLPERNEVRAERT</sequence>
<keyword evidence="1" id="KW-0472">Membrane</keyword>
<accession>A0A9X7U9U5</accession>
<protein>
    <submittedName>
        <fullName evidence="2">Uncharacterized protein</fullName>
    </submittedName>
</protein>
<evidence type="ECO:0000256" key="1">
    <source>
        <dbReference type="SAM" id="Phobius"/>
    </source>
</evidence>
<evidence type="ECO:0000313" key="3">
    <source>
        <dbReference type="Proteomes" id="UP000515377"/>
    </source>
</evidence>